<sequence>WTAKCMLQACGIVHTHPTVHVDDNQISRRVASGQHNRRSATKTETIIRMQIILPYPTSTKRSSCCNLYFQLCRQPLL</sequence>
<keyword evidence="2" id="KW-1185">Reference proteome</keyword>
<name>W6ZAQ3_COCMI</name>
<organism evidence="1 2">
    <name type="scientific">Bipolaris oryzae ATCC 44560</name>
    <dbReference type="NCBI Taxonomy" id="930090"/>
    <lineage>
        <taxon>Eukaryota</taxon>
        <taxon>Fungi</taxon>
        <taxon>Dikarya</taxon>
        <taxon>Ascomycota</taxon>
        <taxon>Pezizomycotina</taxon>
        <taxon>Dothideomycetes</taxon>
        <taxon>Pleosporomycetidae</taxon>
        <taxon>Pleosporales</taxon>
        <taxon>Pleosporineae</taxon>
        <taxon>Pleosporaceae</taxon>
        <taxon>Bipolaris</taxon>
    </lineage>
</organism>
<dbReference type="HOGENOM" id="CLU_2644584_0_0_1"/>
<feature type="non-terminal residue" evidence="1">
    <location>
        <position position="1"/>
    </location>
</feature>
<gene>
    <name evidence="1" type="ORF">COCMIDRAFT_97799</name>
</gene>
<dbReference type="Proteomes" id="UP000054032">
    <property type="component" value="Unassembled WGS sequence"/>
</dbReference>
<dbReference type="GeneID" id="19129130"/>
<dbReference type="KEGG" id="bor:COCMIDRAFT_97799"/>
<proteinExistence type="predicted"/>
<accession>W6ZAQ3</accession>
<dbReference type="RefSeq" id="XP_007688895.1">
    <property type="nucleotide sequence ID" value="XM_007690705.1"/>
</dbReference>
<evidence type="ECO:0000313" key="2">
    <source>
        <dbReference type="Proteomes" id="UP000054032"/>
    </source>
</evidence>
<dbReference type="AlphaFoldDB" id="W6ZAQ3"/>
<evidence type="ECO:0000313" key="1">
    <source>
        <dbReference type="EMBL" id="EUC44584.1"/>
    </source>
</evidence>
<protein>
    <submittedName>
        <fullName evidence="1">Uncharacterized protein</fullName>
    </submittedName>
</protein>
<dbReference type="EMBL" id="KI964001">
    <property type="protein sequence ID" value="EUC44584.1"/>
    <property type="molecule type" value="Genomic_DNA"/>
</dbReference>
<reference evidence="1 2" key="1">
    <citation type="journal article" date="2013" name="PLoS Genet.">
        <title>Comparative genome structure, secondary metabolite, and effector coding capacity across Cochliobolus pathogens.</title>
        <authorList>
            <person name="Condon B.J."/>
            <person name="Leng Y."/>
            <person name="Wu D."/>
            <person name="Bushley K.E."/>
            <person name="Ohm R.A."/>
            <person name="Otillar R."/>
            <person name="Martin J."/>
            <person name="Schackwitz W."/>
            <person name="Grimwood J."/>
            <person name="MohdZainudin N."/>
            <person name="Xue C."/>
            <person name="Wang R."/>
            <person name="Manning V.A."/>
            <person name="Dhillon B."/>
            <person name="Tu Z.J."/>
            <person name="Steffenson B.J."/>
            <person name="Salamov A."/>
            <person name="Sun H."/>
            <person name="Lowry S."/>
            <person name="LaButti K."/>
            <person name="Han J."/>
            <person name="Copeland A."/>
            <person name="Lindquist E."/>
            <person name="Barry K."/>
            <person name="Schmutz J."/>
            <person name="Baker S.E."/>
            <person name="Ciuffetti L.M."/>
            <person name="Grigoriev I.V."/>
            <person name="Zhong S."/>
            <person name="Turgeon B.G."/>
        </authorList>
    </citation>
    <scope>NUCLEOTIDE SEQUENCE [LARGE SCALE GENOMIC DNA]</scope>
    <source>
        <strain evidence="1 2">ATCC 44560</strain>
    </source>
</reference>